<dbReference type="GO" id="GO:0008830">
    <property type="term" value="F:dTDP-4-dehydrorhamnose 3,5-epimerase activity"/>
    <property type="evidence" value="ECO:0007669"/>
    <property type="project" value="InterPro"/>
</dbReference>
<dbReference type="Gene3D" id="2.60.120.10">
    <property type="entry name" value="Jelly Rolls"/>
    <property type="match status" value="1"/>
</dbReference>
<name>A0A2M7XI27_9BACT</name>
<dbReference type="InterPro" id="IPR014710">
    <property type="entry name" value="RmlC-like_jellyroll"/>
</dbReference>
<sequence>MEIEGVQIIPLKIIPDDRGQVMHVLRSTDVYFEQFAELYFSMIYPGIIKGWKLHTKSTSCLTAPVGRLKYVLHDLREGSVTKGNFQVVYLGENSYQLLIIPPGIAYGWKNLLPSSALVANCATELWSPQESQNIPFEQIKFDSW</sequence>
<dbReference type="InterPro" id="IPR011051">
    <property type="entry name" value="RmlC_Cupin_sf"/>
</dbReference>
<gene>
    <name evidence="2" type="ORF">CO172_01010</name>
</gene>
<dbReference type="GO" id="GO:0005829">
    <property type="term" value="C:cytosol"/>
    <property type="evidence" value="ECO:0007669"/>
    <property type="project" value="TreeGrafter"/>
</dbReference>
<evidence type="ECO:0000313" key="2">
    <source>
        <dbReference type="EMBL" id="PJA47514.1"/>
    </source>
</evidence>
<evidence type="ECO:0000313" key="3">
    <source>
        <dbReference type="Proteomes" id="UP000229749"/>
    </source>
</evidence>
<dbReference type="PANTHER" id="PTHR21047">
    <property type="entry name" value="DTDP-6-DEOXY-D-GLUCOSE-3,5 EPIMERASE"/>
    <property type="match status" value="1"/>
</dbReference>
<dbReference type="InterPro" id="IPR000888">
    <property type="entry name" value="RmlC-like"/>
</dbReference>
<accession>A0A2M7XI27</accession>
<feature type="site" description="Participates in a stacking interaction with the thymidine ring of dTDP-4-oxo-6-deoxyglucose" evidence="1">
    <location>
        <position position="126"/>
    </location>
</feature>
<dbReference type="Proteomes" id="UP000229749">
    <property type="component" value="Unassembled WGS sequence"/>
</dbReference>
<dbReference type="SUPFAM" id="SSF51182">
    <property type="entry name" value="RmlC-like cupins"/>
    <property type="match status" value="1"/>
</dbReference>
<dbReference type="Pfam" id="PF00908">
    <property type="entry name" value="dTDP_sugar_isom"/>
    <property type="match status" value="1"/>
</dbReference>
<comment type="caution">
    <text evidence="2">The sequence shown here is derived from an EMBL/GenBank/DDBJ whole genome shotgun (WGS) entry which is preliminary data.</text>
</comment>
<dbReference type="AlphaFoldDB" id="A0A2M7XI27"/>
<proteinExistence type="predicted"/>
<protein>
    <submittedName>
        <fullName evidence="2">dTDP-4-dehydrorhamnose 3,5-epimerase</fullName>
    </submittedName>
</protein>
<evidence type="ECO:0000256" key="1">
    <source>
        <dbReference type="PIRSR" id="PIRSR600888-3"/>
    </source>
</evidence>
<dbReference type="PANTHER" id="PTHR21047:SF2">
    <property type="entry name" value="THYMIDINE DIPHOSPHO-4-KETO-RHAMNOSE 3,5-EPIMERASE"/>
    <property type="match status" value="1"/>
</dbReference>
<reference evidence="3" key="1">
    <citation type="submission" date="2017-09" db="EMBL/GenBank/DDBJ databases">
        <title>Depth-based differentiation of microbial function through sediment-hosted aquifers and enrichment of novel symbionts in the deep terrestrial subsurface.</title>
        <authorList>
            <person name="Probst A.J."/>
            <person name="Ladd B."/>
            <person name="Jarett J.K."/>
            <person name="Geller-Mcgrath D.E."/>
            <person name="Sieber C.M.K."/>
            <person name="Emerson J.B."/>
            <person name="Anantharaman K."/>
            <person name="Thomas B.C."/>
            <person name="Malmstrom R."/>
            <person name="Stieglmeier M."/>
            <person name="Klingl A."/>
            <person name="Woyke T."/>
            <person name="Ryan C.M."/>
            <person name="Banfield J.F."/>
        </authorList>
    </citation>
    <scope>NUCLEOTIDE SEQUENCE [LARGE SCALE GENOMIC DNA]</scope>
</reference>
<dbReference type="GO" id="GO:0000271">
    <property type="term" value="P:polysaccharide biosynthetic process"/>
    <property type="evidence" value="ECO:0007669"/>
    <property type="project" value="TreeGrafter"/>
</dbReference>
<organism evidence="2 3">
    <name type="scientific">Candidatus Uhrbacteria bacterium CG_4_9_14_3_um_filter_36_7</name>
    <dbReference type="NCBI Taxonomy" id="1975033"/>
    <lineage>
        <taxon>Bacteria</taxon>
        <taxon>Candidatus Uhriibacteriota</taxon>
    </lineage>
</organism>
<dbReference type="GO" id="GO:0019305">
    <property type="term" value="P:dTDP-rhamnose biosynthetic process"/>
    <property type="evidence" value="ECO:0007669"/>
    <property type="project" value="TreeGrafter"/>
</dbReference>
<dbReference type="EMBL" id="PFWS01000015">
    <property type="protein sequence ID" value="PJA47514.1"/>
    <property type="molecule type" value="Genomic_DNA"/>
</dbReference>